<evidence type="ECO:0000313" key="4">
    <source>
        <dbReference type="Proteomes" id="UP001589698"/>
    </source>
</evidence>
<dbReference type="RefSeq" id="WP_378520047.1">
    <property type="nucleotide sequence ID" value="NZ_CBCSDI010000005.1"/>
</dbReference>
<keyword evidence="1" id="KW-1133">Transmembrane helix</keyword>
<name>A0ABV6E5K1_9ACTN</name>
<feature type="domain" description="Protein-glutamine gamma-glutamyltransferase-like C-terminal" evidence="2">
    <location>
        <begin position="187"/>
        <end position="255"/>
    </location>
</feature>
<gene>
    <name evidence="3" type="ORF">ACFFJG_17435</name>
</gene>
<feature type="transmembrane region" description="Helical" evidence="1">
    <location>
        <begin position="108"/>
        <end position="130"/>
    </location>
</feature>
<protein>
    <submittedName>
        <fullName evidence="3">DUF4129 domain-containing protein</fullName>
    </submittedName>
</protein>
<keyword evidence="4" id="KW-1185">Reference proteome</keyword>
<feature type="transmembrane region" description="Helical" evidence="1">
    <location>
        <begin position="12"/>
        <end position="32"/>
    </location>
</feature>
<sequence>MRAFGEPTAGVRAALAVAATSVFVVLVAWATLIGPDRAFTGPGPRPATLTTPVTSCIPLPVRTAADGTVAAVVPDDAAQRDYCDPPDTSLEDARDIVTQSDVPLWAKVLVWTMEALLLLALLAGVAWALLRLREVVRRRLDREPEPDEPDFDVLDEPARLAAAIVADATEQDAVLHDGEPRNAIVAAWARFEVQGGRAGTPRRDWETSSEYALRVLDLVEADAGAVQRLATLYREARFSEHPITEDHRDAALAALADVRRSLALRARAGSEVDP</sequence>
<dbReference type="EMBL" id="JBHLXH010000002">
    <property type="protein sequence ID" value="MFC0224271.1"/>
    <property type="molecule type" value="Genomic_DNA"/>
</dbReference>
<dbReference type="Proteomes" id="UP001589698">
    <property type="component" value="Unassembled WGS sequence"/>
</dbReference>
<proteinExistence type="predicted"/>
<keyword evidence="1" id="KW-0472">Membrane</keyword>
<accession>A0ABV6E5K1</accession>
<keyword evidence="1" id="KW-0812">Transmembrane</keyword>
<reference evidence="3 4" key="1">
    <citation type="submission" date="2024-09" db="EMBL/GenBank/DDBJ databases">
        <authorList>
            <person name="Sun Q."/>
            <person name="Mori K."/>
        </authorList>
    </citation>
    <scope>NUCLEOTIDE SEQUENCE [LARGE SCALE GENOMIC DNA]</scope>
    <source>
        <strain evidence="3 4">CCM 8654</strain>
    </source>
</reference>
<comment type="caution">
    <text evidence="3">The sequence shown here is derived from an EMBL/GenBank/DDBJ whole genome shotgun (WGS) entry which is preliminary data.</text>
</comment>
<organism evidence="3 4">
    <name type="scientific">Nocardioides zeicaulis</name>
    <dbReference type="NCBI Taxonomy" id="1776857"/>
    <lineage>
        <taxon>Bacteria</taxon>
        <taxon>Bacillati</taxon>
        <taxon>Actinomycetota</taxon>
        <taxon>Actinomycetes</taxon>
        <taxon>Propionibacteriales</taxon>
        <taxon>Nocardioidaceae</taxon>
        <taxon>Nocardioides</taxon>
    </lineage>
</organism>
<evidence type="ECO:0000259" key="2">
    <source>
        <dbReference type="Pfam" id="PF13559"/>
    </source>
</evidence>
<dbReference type="InterPro" id="IPR025403">
    <property type="entry name" value="TgpA-like_C"/>
</dbReference>
<dbReference type="Pfam" id="PF13559">
    <property type="entry name" value="DUF4129"/>
    <property type="match status" value="1"/>
</dbReference>
<evidence type="ECO:0000256" key="1">
    <source>
        <dbReference type="SAM" id="Phobius"/>
    </source>
</evidence>
<evidence type="ECO:0000313" key="3">
    <source>
        <dbReference type="EMBL" id="MFC0224271.1"/>
    </source>
</evidence>